<dbReference type="AlphaFoldDB" id="A0A0E9SSE5"/>
<organism evidence="1">
    <name type="scientific">Anguilla anguilla</name>
    <name type="common">European freshwater eel</name>
    <name type="synonym">Muraena anguilla</name>
    <dbReference type="NCBI Taxonomy" id="7936"/>
    <lineage>
        <taxon>Eukaryota</taxon>
        <taxon>Metazoa</taxon>
        <taxon>Chordata</taxon>
        <taxon>Craniata</taxon>
        <taxon>Vertebrata</taxon>
        <taxon>Euteleostomi</taxon>
        <taxon>Actinopterygii</taxon>
        <taxon>Neopterygii</taxon>
        <taxon>Teleostei</taxon>
        <taxon>Anguilliformes</taxon>
        <taxon>Anguillidae</taxon>
        <taxon>Anguilla</taxon>
    </lineage>
</organism>
<sequence>MHSFRVLHFNFHECSRSCGYSDWTCLRSASVGSSSAGLSDV</sequence>
<proteinExistence type="predicted"/>
<reference evidence="1" key="2">
    <citation type="journal article" date="2015" name="Fish Shellfish Immunol.">
        <title>Early steps in the European eel (Anguilla anguilla)-Vibrio vulnificus interaction in the gills: Role of the RtxA13 toxin.</title>
        <authorList>
            <person name="Callol A."/>
            <person name="Pajuelo D."/>
            <person name="Ebbesson L."/>
            <person name="Teles M."/>
            <person name="MacKenzie S."/>
            <person name="Amaro C."/>
        </authorList>
    </citation>
    <scope>NUCLEOTIDE SEQUENCE</scope>
</reference>
<evidence type="ECO:0000313" key="1">
    <source>
        <dbReference type="EMBL" id="JAH44187.1"/>
    </source>
</evidence>
<dbReference type="EMBL" id="GBXM01064390">
    <property type="protein sequence ID" value="JAH44187.1"/>
    <property type="molecule type" value="Transcribed_RNA"/>
</dbReference>
<reference evidence="1" key="1">
    <citation type="submission" date="2014-11" db="EMBL/GenBank/DDBJ databases">
        <authorList>
            <person name="Amaro Gonzalez C."/>
        </authorList>
    </citation>
    <scope>NUCLEOTIDE SEQUENCE</scope>
</reference>
<accession>A0A0E9SSE5</accession>
<protein>
    <submittedName>
        <fullName evidence="1">Uncharacterized protein</fullName>
    </submittedName>
</protein>
<name>A0A0E9SSE5_ANGAN</name>